<protein>
    <submittedName>
        <fullName evidence="2">ATPase family protein associated with various cellular activities (AAA)</fullName>
    </submittedName>
</protein>
<dbReference type="Pfam" id="PF00004">
    <property type="entry name" value="AAA"/>
    <property type="match status" value="1"/>
</dbReference>
<dbReference type="Proteomes" id="UP000316291">
    <property type="component" value="Unassembled WGS sequence"/>
</dbReference>
<accession>A0A562RPW4</accession>
<reference evidence="2 3" key="1">
    <citation type="journal article" date="2015" name="Stand. Genomic Sci.">
        <title>Genomic Encyclopedia of Bacterial and Archaeal Type Strains, Phase III: the genomes of soil and plant-associated and newly described type strains.</title>
        <authorList>
            <person name="Whitman W.B."/>
            <person name="Woyke T."/>
            <person name="Klenk H.P."/>
            <person name="Zhou Y."/>
            <person name="Lilburn T.G."/>
            <person name="Beck B.J."/>
            <person name="De Vos P."/>
            <person name="Vandamme P."/>
            <person name="Eisen J.A."/>
            <person name="Garrity G."/>
            <person name="Hugenholtz P."/>
            <person name="Kyrpides N.C."/>
        </authorList>
    </citation>
    <scope>NUCLEOTIDE SEQUENCE [LARGE SCALE GENOMIC DNA]</scope>
    <source>
        <strain evidence="2 3">CGMCC 1.10948</strain>
    </source>
</reference>
<dbReference type="PANTHER" id="PTHR43718:SF2">
    <property type="entry name" value="LON PROTEASE HOMOLOG, MITOCHONDRIAL"/>
    <property type="match status" value="1"/>
</dbReference>
<dbReference type="GO" id="GO:0003697">
    <property type="term" value="F:single-stranded DNA binding"/>
    <property type="evidence" value="ECO:0007669"/>
    <property type="project" value="TreeGrafter"/>
</dbReference>
<dbReference type="EMBL" id="VLLA01000008">
    <property type="protein sequence ID" value="TWI70426.1"/>
    <property type="molecule type" value="Genomic_DNA"/>
</dbReference>
<dbReference type="GO" id="GO:0004176">
    <property type="term" value="F:ATP-dependent peptidase activity"/>
    <property type="evidence" value="ECO:0007669"/>
    <property type="project" value="InterPro"/>
</dbReference>
<evidence type="ECO:0000313" key="3">
    <source>
        <dbReference type="Proteomes" id="UP000316291"/>
    </source>
</evidence>
<dbReference type="InterPro" id="IPR003959">
    <property type="entry name" value="ATPase_AAA_core"/>
</dbReference>
<dbReference type="Gene3D" id="3.40.50.300">
    <property type="entry name" value="P-loop containing nucleotide triphosphate hydrolases"/>
    <property type="match status" value="1"/>
</dbReference>
<dbReference type="InterPro" id="IPR027065">
    <property type="entry name" value="Lon_Prtase"/>
</dbReference>
<dbReference type="GO" id="GO:0016887">
    <property type="term" value="F:ATP hydrolysis activity"/>
    <property type="evidence" value="ECO:0007669"/>
    <property type="project" value="InterPro"/>
</dbReference>
<dbReference type="RefSeq" id="WP_018646265.1">
    <property type="nucleotide sequence ID" value="NZ_VLLA01000008.1"/>
</dbReference>
<dbReference type="InterPro" id="IPR027417">
    <property type="entry name" value="P-loop_NTPase"/>
</dbReference>
<evidence type="ECO:0000259" key="1">
    <source>
        <dbReference type="Pfam" id="PF00004"/>
    </source>
</evidence>
<dbReference type="SUPFAM" id="SSF52540">
    <property type="entry name" value="P-loop containing nucleoside triphosphate hydrolases"/>
    <property type="match status" value="1"/>
</dbReference>
<name>A0A562RPW4_9BRAD</name>
<gene>
    <name evidence="2" type="ORF">IQ16_03599</name>
</gene>
<dbReference type="GO" id="GO:0005524">
    <property type="term" value="F:ATP binding"/>
    <property type="evidence" value="ECO:0007669"/>
    <property type="project" value="InterPro"/>
</dbReference>
<feature type="domain" description="ATPase AAA-type core" evidence="1">
    <location>
        <begin position="247"/>
        <end position="385"/>
    </location>
</feature>
<sequence length="459" mass="50729">MTKLQHPALITLMAGRWDDAFGDLHHLSEETLGAECAQRLLDKCGDRRAIQSEIRETVDELYKRGTHQAGELALAWSMMTCRPSYPPSFRSVLPQLQYALDAADLSADDDGDCRERLRIWWAAGAGDYVREKRSPFALAAAVLAGEIEKESALVSLAHEVDVAKWFRSPHVGPTLTVMPASRATKLNSHNRPFAEILDKELPLVCARNLDQARRRLSNEFPHASAAIAALFRDLREGEPIKFRPTILVSQKPGTGKSRFVRRIATAIGLQHVHRYDGAVSDGQFSGTSKGWSNTEASVPARAVLASRTGNPLVFIDELDKCSGGRGSLNGSLTSALLPFLEVETAKSYRDQSLDCELDLSMASYICTANDVSLLPDYLRDRFRIVRVPAPRLVDLPLLASSVMEDLAREDPERAGDEPLAPDELMVIAKAWEKAGFSLRKLQAIIRATLEARDAHAMRH</sequence>
<proteinExistence type="predicted"/>
<organism evidence="2 3">
    <name type="scientific">Bradyrhizobium huanghuaihaiense</name>
    <dbReference type="NCBI Taxonomy" id="990078"/>
    <lineage>
        <taxon>Bacteria</taxon>
        <taxon>Pseudomonadati</taxon>
        <taxon>Pseudomonadota</taxon>
        <taxon>Alphaproteobacteria</taxon>
        <taxon>Hyphomicrobiales</taxon>
        <taxon>Nitrobacteraceae</taxon>
        <taxon>Bradyrhizobium</taxon>
    </lineage>
</organism>
<dbReference type="AlphaFoldDB" id="A0A562RPW4"/>
<dbReference type="GO" id="GO:0006515">
    <property type="term" value="P:protein quality control for misfolded or incompletely synthesized proteins"/>
    <property type="evidence" value="ECO:0007669"/>
    <property type="project" value="TreeGrafter"/>
</dbReference>
<dbReference type="GO" id="GO:0051131">
    <property type="term" value="P:chaperone-mediated protein complex assembly"/>
    <property type="evidence" value="ECO:0007669"/>
    <property type="project" value="TreeGrafter"/>
</dbReference>
<comment type="caution">
    <text evidence="2">The sequence shown here is derived from an EMBL/GenBank/DDBJ whole genome shotgun (WGS) entry which is preliminary data.</text>
</comment>
<dbReference type="GO" id="GO:0007005">
    <property type="term" value="P:mitochondrion organization"/>
    <property type="evidence" value="ECO:0007669"/>
    <property type="project" value="TreeGrafter"/>
</dbReference>
<dbReference type="GO" id="GO:0004252">
    <property type="term" value="F:serine-type endopeptidase activity"/>
    <property type="evidence" value="ECO:0007669"/>
    <property type="project" value="InterPro"/>
</dbReference>
<keyword evidence="3" id="KW-1185">Reference proteome</keyword>
<evidence type="ECO:0000313" key="2">
    <source>
        <dbReference type="EMBL" id="TWI70426.1"/>
    </source>
</evidence>
<dbReference type="OrthoDB" id="5297432at2"/>
<dbReference type="PANTHER" id="PTHR43718">
    <property type="entry name" value="LON PROTEASE"/>
    <property type="match status" value="1"/>
</dbReference>